<protein>
    <submittedName>
        <fullName evidence="1">Uncharacterized protein</fullName>
    </submittedName>
</protein>
<gene>
    <name evidence="1" type="ORF">DEO72_LG1g2550</name>
</gene>
<dbReference type="AlphaFoldDB" id="A0A4D6KYG6"/>
<evidence type="ECO:0000313" key="1">
    <source>
        <dbReference type="EMBL" id="QCD78914.1"/>
    </source>
</evidence>
<dbReference type="Proteomes" id="UP000501690">
    <property type="component" value="Linkage Group LG1"/>
</dbReference>
<reference evidence="1 2" key="1">
    <citation type="submission" date="2019-04" db="EMBL/GenBank/DDBJ databases">
        <title>An improved genome assembly and genetic linkage map for asparagus bean, Vigna unguiculata ssp. sesquipedialis.</title>
        <authorList>
            <person name="Xia Q."/>
            <person name="Zhang R."/>
            <person name="Dong Y."/>
        </authorList>
    </citation>
    <scope>NUCLEOTIDE SEQUENCE [LARGE SCALE GENOMIC DNA]</scope>
    <source>
        <tissue evidence="1">Leaf</tissue>
    </source>
</reference>
<name>A0A4D6KYG6_VIGUN</name>
<dbReference type="EMBL" id="CP039345">
    <property type="protein sequence ID" value="QCD78914.1"/>
    <property type="molecule type" value="Genomic_DNA"/>
</dbReference>
<evidence type="ECO:0000313" key="2">
    <source>
        <dbReference type="Proteomes" id="UP000501690"/>
    </source>
</evidence>
<organism evidence="1 2">
    <name type="scientific">Vigna unguiculata</name>
    <name type="common">Cowpea</name>
    <dbReference type="NCBI Taxonomy" id="3917"/>
    <lineage>
        <taxon>Eukaryota</taxon>
        <taxon>Viridiplantae</taxon>
        <taxon>Streptophyta</taxon>
        <taxon>Embryophyta</taxon>
        <taxon>Tracheophyta</taxon>
        <taxon>Spermatophyta</taxon>
        <taxon>Magnoliopsida</taxon>
        <taxon>eudicotyledons</taxon>
        <taxon>Gunneridae</taxon>
        <taxon>Pentapetalae</taxon>
        <taxon>rosids</taxon>
        <taxon>fabids</taxon>
        <taxon>Fabales</taxon>
        <taxon>Fabaceae</taxon>
        <taxon>Papilionoideae</taxon>
        <taxon>50 kb inversion clade</taxon>
        <taxon>NPAAA clade</taxon>
        <taxon>indigoferoid/millettioid clade</taxon>
        <taxon>Phaseoleae</taxon>
        <taxon>Vigna</taxon>
    </lineage>
</organism>
<accession>A0A4D6KYG6</accession>
<keyword evidence="2" id="KW-1185">Reference proteome</keyword>
<sequence length="86" mass="9402">MAVVVSWWLQARDGRRCGGGYTSLLCALQVRFGGLRNVGGSQQWLRFSLFQCELMQVSDLVRSRSQVQADECVTVESSAMATGAQG</sequence>
<proteinExistence type="predicted"/>